<evidence type="ECO:0000313" key="3">
    <source>
        <dbReference type="RefSeq" id="XP_011501078.1"/>
    </source>
</evidence>
<dbReference type="RefSeq" id="XP_011501078.1">
    <property type="nucleotide sequence ID" value="XM_011502776.1"/>
</dbReference>
<proteinExistence type="predicted"/>
<sequence length="110" mass="12894">MHVCAFDAYIYFVMADEDRNMACDVVQLHKNSNENIKNSNNNIDNIEQINEEEFKAINEQLDQLNLVLDSLESKNDNIHAELIKLLKSNRETRKQFQETQENKHQQEGEA</sequence>
<organism evidence="2 3">
    <name type="scientific">Ceratosolen solmsi marchali</name>
    <dbReference type="NCBI Taxonomy" id="326594"/>
    <lineage>
        <taxon>Eukaryota</taxon>
        <taxon>Metazoa</taxon>
        <taxon>Ecdysozoa</taxon>
        <taxon>Arthropoda</taxon>
        <taxon>Hexapoda</taxon>
        <taxon>Insecta</taxon>
        <taxon>Pterygota</taxon>
        <taxon>Neoptera</taxon>
        <taxon>Endopterygota</taxon>
        <taxon>Hymenoptera</taxon>
        <taxon>Apocrita</taxon>
        <taxon>Proctotrupomorpha</taxon>
        <taxon>Chalcidoidea</taxon>
        <taxon>Agaonidae</taxon>
        <taxon>Agaoninae</taxon>
        <taxon>Ceratosolen</taxon>
    </lineage>
</organism>
<dbReference type="Pfam" id="PF03670">
    <property type="entry name" value="UPF0184"/>
    <property type="match status" value="1"/>
</dbReference>
<evidence type="ECO:0000313" key="2">
    <source>
        <dbReference type="Proteomes" id="UP000695007"/>
    </source>
</evidence>
<accession>A0AAJ6YN23</accession>
<gene>
    <name evidence="3" type="primary">LOC105364760</name>
</gene>
<keyword evidence="1" id="KW-0175">Coiled coil</keyword>
<name>A0AAJ6YN23_9HYME</name>
<reference evidence="3" key="1">
    <citation type="submission" date="2025-08" db="UniProtKB">
        <authorList>
            <consortium name="RefSeq"/>
        </authorList>
    </citation>
    <scope>IDENTIFICATION</scope>
</reference>
<dbReference type="AlphaFoldDB" id="A0AAJ6YN23"/>
<protein>
    <submittedName>
        <fullName evidence="3">UPF0184 protein C9orf16 homolog isoform X1</fullName>
    </submittedName>
</protein>
<dbReference type="InterPro" id="IPR005374">
    <property type="entry name" value="BBLN_eukaryota"/>
</dbReference>
<dbReference type="GeneID" id="105364760"/>
<evidence type="ECO:0000256" key="1">
    <source>
        <dbReference type="SAM" id="Coils"/>
    </source>
</evidence>
<dbReference type="KEGG" id="csol:105364760"/>
<keyword evidence="2" id="KW-1185">Reference proteome</keyword>
<dbReference type="PANTHER" id="PTHR34344">
    <property type="entry name" value="UPF0184 PROTEIN C9ORF16"/>
    <property type="match status" value="1"/>
</dbReference>
<dbReference type="Proteomes" id="UP000695007">
    <property type="component" value="Unplaced"/>
</dbReference>
<feature type="coiled-coil region" evidence="1">
    <location>
        <begin position="29"/>
        <end position="109"/>
    </location>
</feature>
<dbReference type="PANTHER" id="PTHR34344:SF1">
    <property type="entry name" value="BUBLIN COILED-COIL PROTEIN"/>
    <property type="match status" value="1"/>
</dbReference>